<dbReference type="EMBL" id="CAJOBI010319883">
    <property type="protein sequence ID" value="CAF5183305.1"/>
    <property type="molecule type" value="Genomic_DNA"/>
</dbReference>
<name>A0A8S3HG65_9BILA</name>
<feature type="non-terminal residue" evidence="1">
    <location>
        <position position="1"/>
    </location>
</feature>
<sequence>KLALVPGRHRRIYRVELDETTLINPTIARINRSDWSSNDDDGTGWPNVFVAKVTVYRSSKEIKSLPLESTTASLPEHISKTYFLLIQLANDNVCRQKHIKLNHIFASMNCIRSTDKIIVCNTTRRPRNRTKIEFISNQWNGPTLLLQHNFHNWIRKSLTNDQPILITHGCIIKLEDVYYNIHLSSEDEPVINDGPMYVAINEETIGQHAIAADEQKEWNFNEIETFRSTPIVENFLILQEQSL</sequence>
<dbReference type="AlphaFoldDB" id="A0A8S3HG65"/>
<evidence type="ECO:0000313" key="2">
    <source>
        <dbReference type="Proteomes" id="UP000676336"/>
    </source>
</evidence>
<organism evidence="1 2">
    <name type="scientific">Rotaria magnacalcarata</name>
    <dbReference type="NCBI Taxonomy" id="392030"/>
    <lineage>
        <taxon>Eukaryota</taxon>
        <taxon>Metazoa</taxon>
        <taxon>Spiralia</taxon>
        <taxon>Gnathifera</taxon>
        <taxon>Rotifera</taxon>
        <taxon>Eurotatoria</taxon>
        <taxon>Bdelloidea</taxon>
        <taxon>Philodinida</taxon>
        <taxon>Philodinidae</taxon>
        <taxon>Rotaria</taxon>
    </lineage>
</organism>
<dbReference type="Proteomes" id="UP000676336">
    <property type="component" value="Unassembled WGS sequence"/>
</dbReference>
<comment type="caution">
    <text evidence="1">The sequence shown here is derived from an EMBL/GenBank/DDBJ whole genome shotgun (WGS) entry which is preliminary data.</text>
</comment>
<reference evidence="1" key="1">
    <citation type="submission" date="2021-02" db="EMBL/GenBank/DDBJ databases">
        <authorList>
            <person name="Nowell W R."/>
        </authorList>
    </citation>
    <scope>NUCLEOTIDE SEQUENCE</scope>
</reference>
<protein>
    <submittedName>
        <fullName evidence="1">Uncharacterized protein</fullName>
    </submittedName>
</protein>
<proteinExistence type="predicted"/>
<gene>
    <name evidence="1" type="ORF">SMN809_LOCUS69622</name>
</gene>
<evidence type="ECO:0000313" key="1">
    <source>
        <dbReference type="EMBL" id="CAF5183305.1"/>
    </source>
</evidence>
<accession>A0A8S3HG65</accession>